<dbReference type="InterPro" id="IPR045063">
    <property type="entry name" value="Dynamin_N"/>
</dbReference>
<dbReference type="GO" id="GO:0003924">
    <property type="term" value="F:GTPase activity"/>
    <property type="evidence" value="ECO:0007669"/>
    <property type="project" value="InterPro"/>
</dbReference>
<dbReference type="SUPFAM" id="SSF52540">
    <property type="entry name" value="P-loop containing nucleoside triphosphate hydrolases"/>
    <property type="match status" value="1"/>
</dbReference>
<gene>
    <name evidence="9" type="ORF">SAMN05421783_12514</name>
</gene>
<name>A0A1H3BIS4_THIRO</name>
<dbReference type="STRING" id="1058.SAMN05421783_12514"/>
<organism evidence="9 10">
    <name type="scientific">Thiocapsa roseopersicina</name>
    <dbReference type="NCBI Taxonomy" id="1058"/>
    <lineage>
        <taxon>Bacteria</taxon>
        <taxon>Pseudomonadati</taxon>
        <taxon>Pseudomonadota</taxon>
        <taxon>Gammaproteobacteria</taxon>
        <taxon>Chromatiales</taxon>
        <taxon>Chromatiaceae</taxon>
        <taxon>Thiocapsa</taxon>
    </lineage>
</organism>
<keyword evidence="3" id="KW-0378">Hydrolase</keyword>
<dbReference type="GO" id="GO:0016020">
    <property type="term" value="C:membrane"/>
    <property type="evidence" value="ECO:0007669"/>
    <property type="project" value="UniProtKB-SubCell"/>
</dbReference>
<dbReference type="Proteomes" id="UP000198816">
    <property type="component" value="Unassembled WGS sequence"/>
</dbReference>
<dbReference type="Pfam" id="PF00350">
    <property type="entry name" value="Dynamin_N"/>
    <property type="match status" value="1"/>
</dbReference>
<keyword evidence="5 7" id="KW-0472">Membrane</keyword>
<dbReference type="GO" id="GO:0008053">
    <property type="term" value="P:mitochondrial fusion"/>
    <property type="evidence" value="ECO:0007669"/>
    <property type="project" value="TreeGrafter"/>
</dbReference>
<proteinExistence type="predicted"/>
<dbReference type="GO" id="GO:0005525">
    <property type="term" value="F:GTP binding"/>
    <property type="evidence" value="ECO:0007669"/>
    <property type="project" value="UniProtKB-KW"/>
</dbReference>
<evidence type="ECO:0000256" key="5">
    <source>
        <dbReference type="ARBA" id="ARBA00023136"/>
    </source>
</evidence>
<dbReference type="PANTHER" id="PTHR10465">
    <property type="entry name" value="TRANSMEMBRANE GTPASE FZO1"/>
    <property type="match status" value="1"/>
</dbReference>
<evidence type="ECO:0000256" key="2">
    <source>
        <dbReference type="ARBA" id="ARBA00022741"/>
    </source>
</evidence>
<dbReference type="AlphaFoldDB" id="A0A1H3BIS4"/>
<keyword evidence="10" id="KW-1185">Reference proteome</keyword>
<evidence type="ECO:0000256" key="7">
    <source>
        <dbReference type="SAM" id="Phobius"/>
    </source>
</evidence>
<feature type="transmembrane region" description="Helical" evidence="7">
    <location>
        <begin position="407"/>
        <end position="434"/>
    </location>
</feature>
<dbReference type="RefSeq" id="WP_093036569.1">
    <property type="nucleotide sequence ID" value="NZ_FNNZ01000025.1"/>
</dbReference>
<keyword evidence="7" id="KW-0812">Transmembrane</keyword>
<comment type="subcellular location">
    <subcellularLocation>
        <location evidence="1">Membrane</location>
    </subcellularLocation>
</comment>
<dbReference type="PANTHER" id="PTHR10465:SF0">
    <property type="entry name" value="SARCALUMENIN"/>
    <property type="match status" value="1"/>
</dbReference>
<sequence length="550" mass="60992">MDDLEQLVEFSRTLGVEAQPPTGDLICAFVGEWNAGKSSLLNALAEVDLPARPTPTTRALVRIARSTQEEPWATVTDLEGQSTSFSGPAALDVLNRSIEDLAEIAVSLTDVDIPPGVVFIDTPGFNDEDQVVSTRAATVQADIVVFVVQASGSVINQTQMDFIHQVLLTKGNLEDILFVVTHADLLESSVQRSEIEDRYREQFGAAASTRLFLVSVREPNEIEVFKGALYRLLRERQPGLLMERRARLRKQLTIQIPQEVDRRRALLALQRDQNTEKARHLEEQINEAREKERAQRSELRESHRVRQRAAIDSLSDAADATLRTIESQIDDLDFERLQAKGEVQRIVQESLLGDFKPKVELCLKDLLNALETDVDGAQHFSSDLLRGLSIQLPAYDSPLAKIGAEHLLPIAAIGSIAVFGWLSVPTLLLGFLTLKARDMGLTQFDRTGLFDRGVEGLRDMATGAFRQSVKMIVARAVNGYRDQVIDYVQRTVTEVGERALAQINGVEALERSYWQLRDSSSRVEQEILLDRISHILTAGGVNPSVAGGQA</sequence>
<evidence type="ECO:0000313" key="9">
    <source>
        <dbReference type="EMBL" id="SDX41817.1"/>
    </source>
</evidence>
<dbReference type="Gene3D" id="3.40.50.300">
    <property type="entry name" value="P-loop containing nucleotide triphosphate hydrolases"/>
    <property type="match status" value="1"/>
</dbReference>
<keyword evidence="4" id="KW-0342">GTP-binding</keyword>
<evidence type="ECO:0000313" key="10">
    <source>
        <dbReference type="Proteomes" id="UP000198816"/>
    </source>
</evidence>
<reference evidence="10" key="1">
    <citation type="submission" date="2016-10" db="EMBL/GenBank/DDBJ databases">
        <authorList>
            <person name="Varghese N."/>
            <person name="Submissions S."/>
        </authorList>
    </citation>
    <scope>NUCLEOTIDE SEQUENCE [LARGE SCALE GENOMIC DNA]</scope>
    <source>
        <strain evidence="10">DSM 217</strain>
    </source>
</reference>
<accession>A0A1H3BIS4</accession>
<dbReference type="InterPro" id="IPR027094">
    <property type="entry name" value="Mitofusin_fam"/>
</dbReference>
<dbReference type="InterPro" id="IPR027417">
    <property type="entry name" value="P-loop_NTPase"/>
</dbReference>
<evidence type="ECO:0000256" key="6">
    <source>
        <dbReference type="SAM" id="Coils"/>
    </source>
</evidence>
<evidence type="ECO:0000256" key="1">
    <source>
        <dbReference type="ARBA" id="ARBA00004370"/>
    </source>
</evidence>
<keyword evidence="7" id="KW-1133">Transmembrane helix</keyword>
<keyword evidence="2" id="KW-0547">Nucleotide-binding</keyword>
<dbReference type="EMBL" id="FNNZ01000025">
    <property type="protein sequence ID" value="SDX41817.1"/>
    <property type="molecule type" value="Genomic_DNA"/>
</dbReference>
<feature type="domain" description="Dynamin N-terminal" evidence="8">
    <location>
        <begin position="28"/>
        <end position="181"/>
    </location>
</feature>
<evidence type="ECO:0000259" key="8">
    <source>
        <dbReference type="Pfam" id="PF00350"/>
    </source>
</evidence>
<evidence type="ECO:0000256" key="3">
    <source>
        <dbReference type="ARBA" id="ARBA00022801"/>
    </source>
</evidence>
<protein>
    <submittedName>
        <fullName evidence="9">Dynamin family protein</fullName>
    </submittedName>
</protein>
<keyword evidence="6" id="KW-0175">Coiled coil</keyword>
<feature type="coiled-coil region" evidence="6">
    <location>
        <begin position="271"/>
        <end position="302"/>
    </location>
</feature>
<evidence type="ECO:0000256" key="4">
    <source>
        <dbReference type="ARBA" id="ARBA00023134"/>
    </source>
</evidence>
<dbReference type="OrthoDB" id="9816479at2"/>